<dbReference type="GO" id="GO:0009103">
    <property type="term" value="P:lipopolysaccharide biosynthetic process"/>
    <property type="evidence" value="ECO:0007669"/>
    <property type="project" value="TreeGrafter"/>
</dbReference>
<keyword evidence="5" id="KW-1185">Reference proteome</keyword>
<dbReference type="PANTHER" id="PTHR46401">
    <property type="entry name" value="GLYCOSYLTRANSFERASE WBBK-RELATED"/>
    <property type="match status" value="1"/>
</dbReference>
<dbReference type="Pfam" id="PF00534">
    <property type="entry name" value="Glycos_transf_1"/>
    <property type="match status" value="1"/>
</dbReference>
<dbReference type="SUPFAM" id="SSF53756">
    <property type="entry name" value="UDP-Glycosyltransferase/glycogen phosphorylase"/>
    <property type="match status" value="1"/>
</dbReference>
<dbReference type="Pfam" id="PF13439">
    <property type="entry name" value="Glyco_transf_4"/>
    <property type="match status" value="1"/>
</dbReference>
<dbReference type="Gene3D" id="3.40.50.2000">
    <property type="entry name" value="Glycogen Phosphorylase B"/>
    <property type="match status" value="2"/>
</dbReference>
<dbReference type="Proteomes" id="UP000010471">
    <property type="component" value="Chromosome"/>
</dbReference>
<dbReference type="OrthoDB" id="9797829at2"/>
<evidence type="ECO:0000313" key="5">
    <source>
        <dbReference type="Proteomes" id="UP000010471"/>
    </source>
</evidence>
<gene>
    <name evidence="4" type="ORF">Mic7113_5747</name>
</gene>
<accession>K9WP94</accession>
<dbReference type="PANTHER" id="PTHR46401:SF2">
    <property type="entry name" value="GLYCOSYLTRANSFERASE WBBK-RELATED"/>
    <property type="match status" value="1"/>
</dbReference>
<dbReference type="InterPro" id="IPR001296">
    <property type="entry name" value="Glyco_trans_1"/>
</dbReference>
<name>K9WP94_9CYAN</name>
<evidence type="ECO:0000259" key="3">
    <source>
        <dbReference type="Pfam" id="PF13439"/>
    </source>
</evidence>
<sequence length="367" mass="41961">MRILYDGKIYKIYNEHTPGGVIRYFTNLISRIPLSFIPNLTTVQQQNIIYPVHSNLKIWKYKPFRPGRLYRKLEKHYFKTIATFNSFDLAHPTYYSLLSEQELNEYRYPVVLTVYDMVHEIFRDKIDPKGEHGELKHKAISSADRIICISENTKKDLMHWYSVPEEKITVTYLAAGIDASLSWGDGSVPSRPYYLYVGSRDASYKNFDTLLLAFANVASINPDVMLGVVGYPFWETESKRIAELKLSDRIELYTYASDAHLAKLYRCSIAFVYPSLYEGFGIPTLEAMSCGTPVVASNCASIPEVVGDAGLMFNPNSVSDLTDILLFLLDSPTERDRLITRGHQRAKTFSWDKTVDKTVEVYQSVSN</sequence>
<protein>
    <submittedName>
        <fullName evidence="4">Glycosyltransferase</fullName>
    </submittedName>
</protein>
<feature type="domain" description="Glycosyltransferase subfamily 4-like N-terminal" evidence="3">
    <location>
        <begin position="46"/>
        <end position="172"/>
    </location>
</feature>
<dbReference type="RefSeq" id="WP_015185501.1">
    <property type="nucleotide sequence ID" value="NC_019738.1"/>
</dbReference>
<evidence type="ECO:0000259" key="2">
    <source>
        <dbReference type="Pfam" id="PF00534"/>
    </source>
</evidence>
<dbReference type="GO" id="GO:0016757">
    <property type="term" value="F:glycosyltransferase activity"/>
    <property type="evidence" value="ECO:0007669"/>
    <property type="project" value="InterPro"/>
</dbReference>
<organism evidence="4 5">
    <name type="scientific">Allocoleopsis franciscana PCC 7113</name>
    <dbReference type="NCBI Taxonomy" id="1173027"/>
    <lineage>
        <taxon>Bacteria</taxon>
        <taxon>Bacillati</taxon>
        <taxon>Cyanobacteriota</taxon>
        <taxon>Cyanophyceae</taxon>
        <taxon>Coleofasciculales</taxon>
        <taxon>Coleofasciculaceae</taxon>
        <taxon>Allocoleopsis</taxon>
        <taxon>Allocoleopsis franciscana</taxon>
    </lineage>
</organism>
<evidence type="ECO:0000313" key="4">
    <source>
        <dbReference type="EMBL" id="AFZ21372.1"/>
    </source>
</evidence>
<dbReference type="EMBL" id="CP003630">
    <property type="protein sequence ID" value="AFZ21372.1"/>
    <property type="molecule type" value="Genomic_DNA"/>
</dbReference>
<dbReference type="AlphaFoldDB" id="K9WP94"/>
<dbReference type="InterPro" id="IPR028098">
    <property type="entry name" value="Glyco_trans_4-like_N"/>
</dbReference>
<dbReference type="PATRIC" id="fig|1173027.3.peg.6363"/>
<dbReference type="eggNOG" id="COG0438">
    <property type="taxonomic scope" value="Bacteria"/>
</dbReference>
<dbReference type="KEGG" id="mic:Mic7113_5747"/>
<reference evidence="4 5" key="1">
    <citation type="submission" date="2012-06" db="EMBL/GenBank/DDBJ databases">
        <title>Finished chromosome of genome of Microcoleus sp. PCC 7113.</title>
        <authorList>
            <consortium name="US DOE Joint Genome Institute"/>
            <person name="Gugger M."/>
            <person name="Coursin T."/>
            <person name="Rippka R."/>
            <person name="Tandeau De Marsac N."/>
            <person name="Huntemann M."/>
            <person name="Wei C.-L."/>
            <person name="Han J."/>
            <person name="Detter J.C."/>
            <person name="Han C."/>
            <person name="Tapia R."/>
            <person name="Chen A."/>
            <person name="Kyrpides N."/>
            <person name="Mavromatis K."/>
            <person name="Markowitz V."/>
            <person name="Szeto E."/>
            <person name="Ivanova N."/>
            <person name="Pagani I."/>
            <person name="Pati A."/>
            <person name="Goodwin L."/>
            <person name="Nordberg H.P."/>
            <person name="Cantor M.N."/>
            <person name="Hua S.X."/>
            <person name="Woyke T."/>
            <person name="Kerfeld C.A."/>
        </authorList>
    </citation>
    <scope>NUCLEOTIDE SEQUENCE [LARGE SCALE GENOMIC DNA]</scope>
    <source>
        <strain evidence="4 5">PCC 7113</strain>
    </source>
</reference>
<dbReference type="STRING" id="1173027.Mic7113_5747"/>
<dbReference type="CDD" id="cd03809">
    <property type="entry name" value="GT4_MtfB-like"/>
    <property type="match status" value="1"/>
</dbReference>
<proteinExistence type="predicted"/>
<evidence type="ECO:0000256" key="1">
    <source>
        <dbReference type="ARBA" id="ARBA00022679"/>
    </source>
</evidence>
<dbReference type="HOGENOM" id="CLU_009583_27_0_3"/>
<keyword evidence="1 4" id="KW-0808">Transferase</keyword>
<feature type="domain" description="Glycosyl transferase family 1" evidence="2">
    <location>
        <begin position="191"/>
        <end position="344"/>
    </location>
</feature>